<sequence>MSLMAPIAEPPELKRFSGPQRAAALMLALGKEHGAPIWEQLSTEEIKELSSNIAGLGRVPSTVVEHLLIQFTGEVASMASMHGSYETTERLLGGILPNEKVREIMEDIRGPSGRTMWDKLSNVSESVLAGALKHEYPQTVAVILSKLRPDHAARVLAELPREFSVDVIMRMLRMETVQKDVINQVEQTLKSEFMTNLSRSQKRDPHEAMAELFNSLDRSTEEAMLTALDNKAPESAERIRALMFTFEDLAGLLPAAVAVIVRNADKREMALALKGAPEELKKLFFGAMTERAAKLMREDMSAMGPVRARDCEEAQSTLVRLAKNLADRGEILLVDPKSDDAMII</sequence>
<feature type="domain" description="Flagellar motor switch protein FliG N-terminal" evidence="14">
    <location>
        <begin position="16"/>
        <end position="117"/>
    </location>
</feature>
<accession>A0A840YME9</accession>
<keyword evidence="15" id="KW-0969">Cilium</keyword>
<feature type="domain" description="Flagellar motor switch protein FliG middle" evidence="13">
    <location>
        <begin position="126"/>
        <end position="199"/>
    </location>
</feature>
<dbReference type="AlphaFoldDB" id="A0A840YME9"/>
<evidence type="ECO:0000256" key="7">
    <source>
        <dbReference type="ARBA" id="ARBA00022779"/>
    </source>
</evidence>
<evidence type="ECO:0000313" key="15">
    <source>
        <dbReference type="EMBL" id="MBB5710760.1"/>
    </source>
</evidence>
<keyword evidence="15" id="KW-0966">Cell projection</keyword>
<dbReference type="InterPro" id="IPR011002">
    <property type="entry name" value="FliG_a-hlx"/>
</dbReference>
<keyword evidence="11" id="KW-0997">Cell inner membrane</keyword>
<dbReference type="Pfam" id="PF14841">
    <property type="entry name" value="FliG_M"/>
    <property type="match status" value="1"/>
</dbReference>
<dbReference type="PANTHER" id="PTHR30534">
    <property type="entry name" value="FLAGELLAR MOTOR SWITCH PROTEIN FLIG"/>
    <property type="match status" value="1"/>
</dbReference>
<comment type="function">
    <text evidence="10 11">FliG is one of three proteins (FliG, FliN, FliM) that forms the rotor-mounted switch complex (C ring), located at the base of the basal body. This complex interacts with the CheY and CheZ chemotaxis proteins, in addition to contacting components of the motor that determine the direction of flagellar rotation.</text>
</comment>
<dbReference type="GO" id="GO:0005886">
    <property type="term" value="C:plasma membrane"/>
    <property type="evidence" value="ECO:0007669"/>
    <property type="project" value="UniProtKB-SubCell"/>
</dbReference>
<dbReference type="PIRSF" id="PIRSF003161">
    <property type="entry name" value="FliG"/>
    <property type="match status" value="1"/>
</dbReference>
<evidence type="ECO:0000256" key="8">
    <source>
        <dbReference type="ARBA" id="ARBA00023136"/>
    </source>
</evidence>
<keyword evidence="6 11" id="KW-0145">Chemotaxis</keyword>
<evidence type="ECO:0000256" key="3">
    <source>
        <dbReference type="ARBA" id="ARBA00010299"/>
    </source>
</evidence>
<dbReference type="GO" id="GO:0003774">
    <property type="term" value="F:cytoskeletal motor activity"/>
    <property type="evidence" value="ECO:0007669"/>
    <property type="project" value="InterPro"/>
</dbReference>
<dbReference type="EMBL" id="JACIJF010000004">
    <property type="protein sequence ID" value="MBB5710760.1"/>
    <property type="molecule type" value="Genomic_DNA"/>
</dbReference>
<evidence type="ECO:0000256" key="10">
    <source>
        <dbReference type="ARBA" id="ARBA00025598"/>
    </source>
</evidence>
<comment type="similarity">
    <text evidence="3 11">Belongs to the FliG family.</text>
</comment>
<dbReference type="InterPro" id="IPR023087">
    <property type="entry name" value="Flg_Motor_Flig_C"/>
</dbReference>
<dbReference type="InterPro" id="IPR000090">
    <property type="entry name" value="Flg_Motor_Flig"/>
</dbReference>
<comment type="caution">
    <text evidence="15">The sequence shown here is derived from an EMBL/GenBank/DDBJ whole genome shotgun (WGS) entry which is preliminary data.</text>
</comment>
<dbReference type="PANTHER" id="PTHR30534:SF0">
    <property type="entry name" value="FLAGELLAR MOTOR SWITCH PROTEIN FLIG"/>
    <property type="match status" value="1"/>
</dbReference>
<keyword evidence="5 11" id="KW-1003">Cell membrane</keyword>
<evidence type="ECO:0000256" key="1">
    <source>
        <dbReference type="ARBA" id="ARBA00004117"/>
    </source>
</evidence>
<evidence type="ECO:0000259" key="14">
    <source>
        <dbReference type="Pfam" id="PF14842"/>
    </source>
</evidence>
<keyword evidence="9 11" id="KW-0975">Bacterial flagellum</keyword>
<reference evidence="15 16" key="1">
    <citation type="submission" date="2020-08" db="EMBL/GenBank/DDBJ databases">
        <title>Genomic Encyclopedia of Type Strains, Phase IV (KMG-IV): sequencing the most valuable type-strain genomes for metagenomic binning, comparative biology and taxonomic classification.</title>
        <authorList>
            <person name="Goeker M."/>
        </authorList>
    </citation>
    <scope>NUCLEOTIDE SEQUENCE [LARGE SCALE GENOMIC DNA]</scope>
    <source>
        <strain evidence="15 16">DSM 26736</strain>
    </source>
</reference>
<protein>
    <recommendedName>
        <fullName evidence="4 11">Flagellar motor switch protein FliG</fullName>
    </recommendedName>
</protein>
<dbReference type="PRINTS" id="PR00954">
    <property type="entry name" value="FLGMOTORFLIG"/>
</dbReference>
<dbReference type="Pfam" id="PF01706">
    <property type="entry name" value="FliG_C"/>
    <property type="match status" value="1"/>
</dbReference>
<dbReference type="Proteomes" id="UP000527143">
    <property type="component" value="Unassembled WGS sequence"/>
</dbReference>
<keyword evidence="15" id="KW-0282">Flagellum</keyword>
<dbReference type="SUPFAM" id="SSF48029">
    <property type="entry name" value="FliG"/>
    <property type="match status" value="2"/>
</dbReference>
<evidence type="ECO:0000256" key="4">
    <source>
        <dbReference type="ARBA" id="ARBA00021870"/>
    </source>
</evidence>
<organism evidence="15 16">
    <name type="scientific">Sphingomonas xinjiangensis</name>
    <dbReference type="NCBI Taxonomy" id="643568"/>
    <lineage>
        <taxon>Bacteria</taxon>
        <taxon>Pseudomonadati</taxon>
        <taxon>Pseudomonadota</taxon>
        <taxon>Alphaproteobacteria</taxon>
        <taxon>Sphingomonadales</taxon>
        <taxon>Sphingomonadaceae</taxon>
        <taxon>Sphingomonas</taxon>
    </lineage>
</organism>
<gene>
    <name evidence="15" type="ORF">FHT02_001991</name>
</gene>
<keyword evidence="7 11" id="KW-0283">Flagellar rotation</keyword>
<comment type="subcellular location">
    <subcellularLocation>
        <location evidence="1 11">Bacterial flagellum basal body</location>
    </subcellularLocation>
    <subcellularLocation>
        <location evidence="11">Cell inner membrane</location>
        <topology evidence="11">Peripheral membrane protein</topology>
        <orientation evidence="11">Cytoplasmic side</orientation>
    </subcellularLocation>
    <subcellularLocation>
        <location evidence="2">Cell membrane</location>
        <topology evidence="2">Peripheral membrane protein</topology>
        <orientation evidence="2">Cytoplasmic side</orientation>
    </subcellularLocation>
</comment>
<dbReference type="InterPro" id="IPR032779">
    <property type="entry name" value="FliG_M"/>
</dbReference>
<name>A0A840YME9_9SPHN</name>
<dbReference type="GO" id="GO:0009425">
    <property type="term" value="C:bacterial-type flagellum basal body"/>
    <property type="evidence" value="ECO:0007669"/>
    <property type="project" value="UniProtKB-SubCell"/>
</dbReference>
<dbReference type="GO" id="GO:0071973">
    <property type="term" value="P:bacterial-type flagellum-dependent cell motility"/>
    <property type="evidence" value="ECO:0007669"/>
    <property type="project" value="InterPro"/>
</dbReference>
<dbReference type="InterPro" id="IPR028263">
    <property type="entry name" value="FliG_N"/>
</dbReference>
<evidence type="ECO:0000256" key="6">
    <source>
        <dbReference type="ARBA" id="ARBA00022500"/>
    </source>
</evidence>
<dbReference type="GO" id="GO:0006935">
    <property type="term" value="P:chemotaxis"/>
    <property type="evidence" value="ECO:0007669"/>
    <property type="project" value="UniProtKB-KW"/>
</dbReference>
<evidence type="ECO:0000259" key="12">
    <source>
        <dbReference type="Pfam" id="PF01706"/>
    </source>
</evidence>
<dbReference type="RefSeq" id="WP_184086924.1">
    <property type="nucleotide sequence ID" value="NZ_JACIJF010000004.1"/>
</dbReference>
<evidence type="ECO:0000259" key="13">
    <source>
        <dbReference type="Pfam" id="PF14841"/>
    </source>
</evidence>
<evidence type="ECO:0000256" key="9">
    <source>
        <dbReference type="ARBA" id="ARBA00023143"/>
    </source>
</evidence>
<evidence type="ECO:0000313" key="16">
    <source>
        <dbReference type="Proteomes" id="UP000527143"/>
    </source>
</evidence>
<evidence type="ECO:0000256" key="11">
    <source>
        <dbReference type="PIRNR" id="PIRNR003161"/>
    </source>
</evidence>
<keyword evidence="8 11" id="KW-0472">Membrane</keyword>
<dbReference type="Gene3D" id="1.10.220.30">
    <property type="match status" value="3"/>
</dbReference>
<evidence type="ECO:0000256" key="2">
    <source>
        <dbReference type="ARBA" id="ARBA00004413"/>
    </source>
</evidence>
<dbReference type="Pfam" id="PF14842">
    <property type="entry name" value="FliG_N"/>
    <property type="match status" value="1"/>
</dbReference>
<keyword evidence="16" id="KW-1185">Reference proteome</keyword>
<evidence type="ECO:0000256" key="5">
    <source>
        <dbReference type="ARBA" id="ARBA00022475"/>
    </source>
</evidence>
<feature type="domain" description="Flagellar motor switch protein FliG C-terminal" evidence="12">
    <location>
        <begin position="227"/>
        <end position="333"/>
    </location>
</feature>
<proteinExistence type="inferred from homology"/>